<reference evidence="1" key="1">
    <citation type="submission" date="2013-12" db="EMBL/GenBank/DDBJ databases">
        <title>The Genome Sequence of Aphanomyces astaci APO3.</title>
        <authorList>
            <consortium name="The Broad Institute Genomics Platform"/>
            <person name="Russ C."/>
            <person name="Tyler B."/>
            <person name="van West P."/>
            <person name="Dieguez-Uribeondo J."/>
            <person name="Young S.K."/>
            <person name="Zeng Q."/>
            <person name="Gargeya S."/>
            <person name="Fitzgerald M."/>
            <person name="Abouelleil A."/>
            <person name="Alvarado L."/>
            <person name="Chapman S.B."/>
            <person name="Gainer-Dewar J."/>
            <person name="Goldberg J."/>
            <person name="Griggs A."/>
            <person name="Gujja S."/>
            <person name="Hansen M."/>
            <person name="Howarth C."/>
            <person name="Imamovic A."/>
            <person name="Ireland A."/>
            <person name="Larimer J."/>
            <person name="McCowan C."/>
            <person name="Murphy C."/>
            <person name="Pearson M."/>
            <person name="Poon T.W."/>
            <person name="Priest M."/>
            <person name="Roberts A."/>
            <person name="Saif S."/>
            <person name="Shea T."/>
            <person name="Sykes S."/>
            <person name="Wortman J."/>
            <person name="Nusbaum C."/>
            <person name="Birren B."/>
        </authorList>
    </citation>
    <scope>NUCLEOTIDE SEQUENCE [LARGE SCALE GENOMIC DNA]</scope>
    <source>
        <strain evidence="1">APO3</strain>
    </source>
</reference>
<accession>W4FTI2</accession>
<name>W4FTI2_APHAT</name>
<sequence>MSLSPQQWWRRWCSTSSPELAEVHVDLYLTPQPFHDDSPVVGGGGLGRVRPPHRHAQCRGRVRLEKQLGCVTVVWSLLLPVDHVVTIDRHCTMRKRTCVVCLVIERVRGNAPMLPRPSTVLHSTALYISV</sequence>
<protein>
    <submittedName>
        <fullName evidence="1">Uncharacterized protein</fullName>
    </submittedName>
</protein>
<dbReference type="RefSeq" id="XP_009840342.1">
    <property type="nucleotide sequence ID" value="XM_009842040.1"/>
</dbReference>
<proteinExistence type="predicted"/>
<evidence type="ECO:0000313" key="1">
    <source>
        <dbReference type="EMBL" id="ETV70246.1"/>
    </source>
</evidence>
<dbReference type="GeneID" id="20816266"/>
<dbReference type="AlphaFoldDB" id="W4FTI2"/>
<dbReference type="EMBL" id="KI913168">
    <property type="protein sequence ID" value="ETV70246.1"/>
    <property type="molecule type" value="Genomic_DNA"/>
</dbReference>
<dbReference type="VEuPathDB" id="FungiDB:H257_14270"/>
<gene>
    <name evidence="1" type="ORF">H257_14270</name>
</gene>
<organism evidence="1">
    <name type="scientific">Aphanomyces astaci</name>
    <name type="common">Crayfish plague agent</name>
    <dbReference type="NCBI Taxonomy" id="112090"/>
    <lineage>
        <taxon>Eukaryota</taxon>
        <taxon>Sar</taxon>
        <taxon>Stramenopiles</taxon>
        <taxon>Oomycota</taxon>
        <taxon>Saprolegniomycetes</taxon>
        <taxon>Saprolegniales</taxon>
        <taxon>Verrucalvaceae</taxon>
        <taxon>Aphanomyces</taxon>
    </lineage>
</organism>